<accession>A0A4Y2GC09</accession>
<reference evidence="1 2" key="1">
    <citation type="journal article" date="2019" name="Sci. Rep.">
        <title>Orb-weaving spider Araneus ventricosus genome elucidates the spidroin gene catalogue.</title>
        <authorList>
            <person name="Kono N."/>
            <person name="Nakamura H."/>
            <person name="Ohtoshi R."/>
            <person name="Moran D.A.P."/>
            <person name="Shinohara A."/>
            <person name="Yoshida Y."/>
            <person name="Fujiwara M."/>
            <person name="Mori M."/>
            <person name="Tomita M."/>
            <person name="Arakawa K."/>
        </authorList>
    </citation>
    <scope>NUCLEOTIDE SEQUENCE [LARGE SCALE GENOMIC DNA]</scope>
</reference>
<proteinExistence type="predicted"/>
<keyword evidence="2" id="KW-1185">Reference proteome</keyword>
<comment type="caution">
    <text evidence="1">The sequence shown here is derived from an EMBL/GenBank/DDBJ whole genome shotgun (WGS) entry which is preliminary data.</text>
</comment>
<organism evidence="1 2">
    <name type="scientific">Araneus ventricosus</name>
    <name type="common">Orbweaver spider</name>
    <name type="synonym">Epeira ventricosa</name>
    <dbReference type="NCBI Taxonomy" id="182803"/>
    <lineage>
        <taxon>Eukaryota</taxon>
        <taxon>Metazoa</taxon>
        <taxon>Ecdysozoa</taxon>
        <taxon>Arthropoda</taxon>
        <taxon>Chelicerata</taxon>
        <taxon>Arachnida</taxon>
        <taxon>Araneae</taxon>
        <taxon>Araneomorphae</taxon>
        <taxon>Entelegynae</taxon>
        <taxon>Araneoidea</taxon>
        <taxon>Araneidae</taxon>
        <taxon>Araneus</taxon>
    </lineage>
</organism>
<dbReference type="OrthoDB" id="10017160at2759"/>
<evidence type="ECO:0000313" key="1">
    <source>
        <dbReference type="EMBL" id="GBM51342.1"/>
    </source>
</evidence>
<dbReference type="GO" id="GO:0003676">
    <property type="term" value="F:nucleic acid binding"/>
    <property type="evidence" value="ECO:0007669"/>
    <property type="project" value="InterPro"/>
</dbReference>
<protein>
    <submittedName>
        <fullName evidence="1">Uncharacterized protein</fullName>
    </submittedName>
</protein>
<sequence length="243" mass="27806">MESFGVTLALRRDKSRSATVNKVKKIFYLAEGSIALTWIKAHAGDPGNEVADHHAKLATAEGEKLPIPSPYSCVKFKIEKNLMNEWQETWDGYDSEEGEPGILRLRVLQWEIKIKKSGKNVKINSTYYQEKVLHPIFTEEIPFLYPNDFQRVKLHQDKAASHTSKSTTALHEKMETDTCIAYIPFQHIPAKSPDVSPMDYFAFGLLKRALSKCKPTTIDGLWEVIEEEWRSIPMEILRKVLLS</sequence>
<dbReference type="AlphaFoldDB" id="A0A4Y2GC09"/>
<dbReference type="EMBL" id="BGPR01001333">
    <property type="protein sequence ID" value="GBM51342.1"/>
    <property type="molecule type" value="Genomic_DNA"/>
</dbReference>
<name>A0A4Y2GC09_ARAVE</name>
<dbReference type="SUPFAM" id="SSF53098">
    <property type="entry name" value="Ribonuclease H-like"/>
    <property type="match status" value="1"/>
</dbReference>
<dbReference type="InterPro" id="IPR036397">
    <property type="entry name" value="RNaseH_sf"/>
</dbReference>
<dbReference type="InterPro" id="IPR012337">
    <property type="entry name" value="RNaseH-like_sf"/>
</dbReference>
<evidence type="ECO:0000313" key="2">
    <source>
        <dbReference type="Proteomes" id="UP000499080"/>
    </source>
</evidence>
<gene>
    <name evidence="1" type="ORF">AVEN_110799_1</name>
</gene>
<dbReference type="Proteomes" id="UP000499080">
    <property type="component" value="Unassembled WGS sequence"/>
</dbReference>
<dbReference type="Gene3D" id="3.30.420.10">
    <property type="entry name" value="Ribonuclease H-like superfamily/Ribonuclease H"/>
    <property type="match status" value="2"/>
</dbReference>